<dbReference type="InterPro" id="IPR036865">
    <property type="entry name" value="CRAL-TRIO_dom_sf"/>
</dbReference>
<organism evidence="2 3">
    <name type="scientific">Chytriomyces confervae</name>
    <dbReference type="NCBI Taxonomy" id="246404"/>
    <lineage>
        <taxon>Eukaryota</taxon>
        <taxon>Fungi</taxon>
        <taxon>Fungi incertae sedis</taxon>
        <taxon>Chytridiomycota</taxon>
        <taxon>Chytridiomycota incertae sedis</taxon>
        <taxon>Chytridiomycetes</taxon>
        <taxon>Chytridiales</taxon>
        <taxon>Chytriomycetaceae</taxon>
        <taxon>Chytriomyces</taxon>
    </lineage>
</organism>
<feature type="domain" description="CRAL-TRIO" evidence="1">
    <location>
        <begin position="99"/>
        <end position="244"/>
    </location>
</feature>
<dbReference type="AlphaFoldDB" id="A0A507FT73"/>
<dbReference type="Proteomes" id="UP000320333">
    <property type="component" value="Unassembled WGS sequence"/>
</dbReference>
<evidence type="ECO:0000313" key="3">
    <source>
        <dbReference type="Proteomes" id="UP000320333"/>
    </source>
</evidence>
<dbReference type="PANTHER" id="PTHR10174">
    <property type="entry name" value="ALPHA-TOCOPHEROL TRANSFER PROTEIN-RELATED"/>
    <property type="match status" value="1"/>
</dbReference>
<dbReference type="InterPro" id="IPR001251">
    <property type="entry name" value="CRAL-TRIO_dom"/>
</dbReference>
<dbReference type="STRING" id="246404.A0A507FT73"/>
<dbReference type="Gene3D" id="3.40.525.10">
    <property type="entry name" value="CRAL-TRIO lipid binding domain"/>
    <property type="match status" value="1"/>
</dbReference>
<reference evidence="2 3" key="1">
    <citation type="journal article" date="2019" name="Sci. Rep.">
        <title>Comparative genomics of chytrid fungi reveal insights into the obligate biotrophic and pathogenic lifestyle of Synchytrium endobioticum.</title>
        <authorList>
            <person name="van de Vossenberg B.T.L.H."/>
            <person name="Warris S."/>
            <person name="Nguyen H.D.T."/>
            <person name="van Gent-Pelzer M.P.E."/>
            <person name="Joly D.L."/>
            <person name="van de Geest H.C."/>
            <person name="Bonants P.J.M."/>
            <person name="Smith D.S."/>
            <person name="Levesque C.A."/>
            <person name="van der Lee T.A.J."/>
        </authorList>
    </citation>
    <scope>NUCLEOTIDE SEQUENCE [LARGE SCALE GENOMIC DNA]</scope>
    <source>
        <strain evidence="2 3">CBS 675.73</strain>
    </source>
</reference>
<dbReference type="SMART" id="SM00516">
    <property type="entry name" value="SEC14"/>
    <property type="match status" value="1"/>
</dbReference>
<evidence type="ECO:0000259" key="1">
    <source>
        <dbReference type="PROSITE" id="PS50191"/>
    </source>
</evidence>
<dbReference type="GO" id="GO:1902936">
    <property type="term" value="F:phosphatidylinositol bisphosphate binding"/>
    <property type="evidence" value="ECO:0007669"/>
    <property type="project" value="TreeGrafter"/>
</dbReference>
<gene>
    <name evidence="2" type="ORF">CcCBS67573_g00026</name>
</gene>
<accession>A0A507FT73</accession>
<dbReference type="Pfam" id="PF00650">
    <property type="entry name" value="CRAL_TRIO"/>
    <property type="match status" value="1"/>
</dbReference>
<evidence type="ECO:0000313" key="2">
    <source>
        <dbReference type="EMBL" id="TPX78700.1"/>
    </source>
</evidence>
<dbReference type="SUPFAM" id="SSF52087">
    <property type="entry name" value="CRAL/TRIO domain"/>
    <property type="match status" value="1"/>
</dbReference>
<protein>
    <recommendedName>
        <fullName evidence="1">CRAL-TRIO domain-containing protein</fullName>
    </recommendedName>
</protein>
<dbReference type="GO" id="GO:0016020">
    <property type="term" value="C:membrane"/>
    <property type="evidence" value="ECO:0007669"/>
    <property type="project" value="TreeGrafter"/>
</dbReference>
<proteinExistence type="predicted"/>
<dbReference type="EMBL" id="QEAP01000001">
    <property type="protein sequence ID" value="TPX78700.1"/>
    <property type="molecule type" value="Genomic_DNA"/>
</dbReference>
<keyword evidence="3" id="KW-1185">Reference proteome</keyword>
<dbReference type="OrthoDB" id="1434354at2759"/>
<comment type="caution">
    <text evidence="2">The sequence shown here is derived from an EMBL/GenBank/DDBJ whole genome shotgun (WGS) entry which is preliminary data.</text>
</comment>
<sequence>MSKKKFNGMERSESTDELNNKIFSLRCAVDANEALAHLSLTDALLERALWARNCSVADAEAVLVAYCHWYLKTLGDAKARMGIHNVHAFLLTGILQIPGWQDADGQPVLLVLPNRYCPAKIPERHIVNALMYMLECLTTKDQRAKRHGITILCDMTGWGWENFSMGSASRILQVLSYSFPVRIRKIVLMNAPEIFTQIVWTMITPMMSLDLAERFVFHTYDTILELFEEDQLLAELGGTREHVAMETFVQARYRSEGLPFSPISLATVNWQEDMDDITRNNSINSLHRRKEAL</sequence>
<dbReference type="PANTHER" id="PTHR10174:SF208">
    <property type="entry name" value="CRAL-TRIO DOMAIN-CONTAINING PROTEIN DDB_G0278031"/>
    <property type="match status" value="1"/>
</dbReference>
<dbReference type="CDD" id="cd00170">
    <property type="entry name" value="SEC14"/>
    <property type="match status" value="1"/>
</dbReference>
<name>A0A507FT73_9FUNG</name>
<dbReference type="PROSITE" id="PS50191">
    <property type="entry name" value="CRAL_TRIO"/>
    <property type="match status" value="1"/>
</dbReference>